<proteinExistence type="predicted"/>
<evidence type="ECO:0000313" key="7">
    <source>
        <dbReference type="EMBL" id="MFB9686494.1"/>
    </source>
</evidence>
<comment type="subcellular location">
    <subcellularLocation>
        <location evidence="1">Cell membrane</location>
        <topology evidence="1">Multi-pass membrane protein</topology>
    </subcellularLocation>
</comment>
<feature type="transmembrane region" description="Helical" evidence="6">
    <location>
        <begin position="269"/>
        <end position="291"/>
    </location>
</feature>
<feature type="transmembrane region" description="Helical" evidence="6">
    <location>
        <begin position="36"/>
        <end position="55"/>
    </location>
</feature>
<dbReference type="EMBL" id="JBHMBK010000014">
    <property type="protein sequence ID" value="MFB9686494.1"/>
    <property type="molecule type" value="Genomic_DNA"/>
</dbReference>
<protein>
    <submittedName>
        <fullName evidence="7">MFS transporter</fullName>
    </submittedName>
</protein>
<dbReference type="InterPro" id="IPR011701">
    <property type="entry name" value="MFS"/>
</dbReference>
<feature type="transmembrane region" description="Helical" evidence="6">
    <location>
        <begin position="212"/>
        <end position="234"/>
    </location>
</feature>
<sequence length="374" mass="38791">MGLFVGVGMAPMAFAWPFFGVLADRVDRRRMLVATYTGRAVLLGSLPVAALLGLLSMPWLIVVYFLVSTLHVAFSVVSPSLLPALVSGRELVDANSKLELTRSAAMIVGPSIAGFLAELLGAANTVAIDAVCYLAAAGLIVTLTVPKRAGAAETTAAPPAASVWRDIREGLSTVFGDRLLRPMAISSGIMNAFFYIRTPLLALFVLEDLGFSAGSLGLILAAAGPGALVGSFVVRRVNGRVGLGTTVTWAAFVAGGPVLIVPLVPDNSWWSLGLLILSTFTVSAGVQTYSISLVSARQIMTPDHLLGRVNATFRWVAWAATPVTAVVSGLLAELFGLRGAIAVAGAGLLLPALFLAFSPVRGTRIVPGLAGQPS</sequence>
<keyword evidence="2" id="KW-1003">Cell membrane</keyword>
<evidence type="ECO:0000256" key="3">
    <source>
        <dbReference type="ARBA" id="ARBA00022692"/>
    </source>
</evidence>
<organism evidence="7 8">
    <name type="scientific">Amycolatopsis plumensis</name>
    <dbReference type="NCBI Taxonomy" id="236508"/>
    <lineage>
        <taxon>Bacteria</taxon>
        <taxon>Bacillati</taxon>
        <taxon>Actinomycetota</taxon>
        <taxon>Actinomycetes</taxon>
        <taxon>Pseudonocardiales</taxon>
        <taxon>Pseudonocardiaceae</taxon>
        <taxon>Amycolatopsis</taxon>
    </lineage>
</organism>
<evidence type="ECO:0000256" key="2">
    <source>
        <dbReference type="ARBA" id="ARBA00022475"/>
    </source>
</evidence>
<dbReference type="Proteomes" id="UP001589535">
    <property type="component" value="Unassembled WGS sequence"/>
</dbReference>
<keyword evidence="3 6" id="KW-0812">Transmembrane</keyword>
<keyword evidence="4 6" id="KW-1133">Transmembrane helix</keyword>
<keyword evidence="8" id="KW-1185">Reference proteome</keyword>
<feature type="transmembrane region" description="Helical" evidence="6">
    <location>
        <begin position="6"/>
        <end position="24"/>
    </location>
</feature>
<dbReference type="SUPFAM" id="SSF103473">
    <property type="entry name" value="MFS general substrate transporter"/>
    <property type="match status" value="1"/>
</dbReference>
<gene>
    <name evidence="7" type="ORF">ACFFTO_20060</name>
</gene>
<evidence type="ECO:0000256" key="5">
    <source>
        <dbReference type="ARBA" id="ARBA00023136"/>
    </source>
</evidence>
<feature type="transmembrane region" description="Helical" evidence="6">
    <location>
        <begin position="337"/>
        <end position="357"/>
    </location>
</feature>
<dbReference type="CDD" id="cd06173">
    <property type="entry name" value="MFS_MefA_like"/>
    <property type="match status" value="1"/>
</dbReference>
<feature type="transmembrane region" description="Helical" evidence="6">
    <location>
        <begin position="126"/>
        <end position="145"/>
    </location>
</feature>
<evidence type="ECO:0000256" key="1">
    <source>
        <dbReference type="ARBA" id="ARBA00004651"/>
    </source>
</evidence>
<keyword evidence="5 6" id="KW-0472">Membrane</keyword>
<dbReference type="PANTHER" id="PTHR23513">
    <property type="entry name" value="INTEGRAL MEMBRANE EFFLUX PROTEIN-RELATED"/>
    <property type="match status" value="1"/>
</dbReference>
<feature type="transmembrane region" description="Helical" evidence="6">
    <location>
        <begin position="241"/>
        <end position="263"/>
    </location>
</feature>
<accession>A0ABV5U544</accession>
<feature type="transmembrane region" description="Helical" evidence="6">
    <location>
        <begin position="312"/>
        <end position="331"/>
    </location>
</feature>
<dbReference type="RefSeq" id="WP_378195744.1">
    <property type="nucleotide sequence ID" value="NZ_JBHMBK010000014.1"/>
</dbReference>
<evidence type="ECO:0000256" key="6">
    <source>
        <dbReference type="SAM" id="Phobius"/>
    </source>
</evidence>
<feature type="transmembrane region" description="Helical" evidence="6">
    <location>
        <begin position="188"/>
        <end position="206"/>
    </location>
</feature>
<dbReference type="Pfam" id="PF07690">
    <property type="entry name" value="MFS_1"/>
    <property type="match status" value="1"/>
</dbReference>
<name>A0ABV5U544_9PSEU</name>
<dbReference type="Gene3D" id="1.20.1250.20">
    <property type="entry name" value="MFS general substrate transporter like domains"/>
    <property type="match status" value="1"/>
</dbReference>
<dbReference type="InterPro" id="IPR036259">
    <property type="entry name" value="MFS_trans_sf"/>
</dbReference>
<comment type="caution">
    <text evidence="7">The sequence shown here is derived from an EMBL/GenBank/DDBJ whole genome shotgun (WGS) entry which is preliminary data.</text>
</comment>
<dbReference type="PANTHER" id="PTHR23513:SF6">
    <property type="entry name" value="MAJOR FACILITATOR SUPERFAMILY ASSOCIATED DOMAIN-CONTAINING PROTEIN"/>
    <property type="match status" value="1"/>
</dbReference>
<evidence type="ECO:0000256" key="4">
    <source>
        <dbReference type="ARBA" id="ARBA00022989"/>
    </source>
</evidence>
<evidence type="ECO:0000313" key="8">
    <source>
        <dbReference type="Proteomes" id="UP001589535"/>
    </source>
</evidence>
<reference evidence="7 8" key="1">
    <citation type="submission" date="2024-09" db="EMBL/GenBank/DDBJ databases">
        <authorList>
            <person name="Sun Q."/>
            <person name="Mori K."/>
        </authorList>
    </citation>
    <scope>NUCLEOTIDE SEQUENCE [LARGE SCALE GENOMIC DNA]</scope>
    <source>
        <strain evidence="7 8">JCM 13852</strain>
    </source>
</reference>